<evidence type="ECO:0000259" key="6">
    <source>
        <dbReference type="PROSITE" id="PS50249"/>
    </source>
</evidence>
<evidence type="ECO:0000256" key="2">
    <source>
        <dbReference type="ARBA" id="ARBA00022723"/>
    </source>
</evidence>
<evidence type="ECO:0000256" key="1">
    <source>
        <dbReference type="ARBA" id="ARBA00022670"/>
    </source>
</evidence>
<keyword evidence="4" id="KW-0862">Zinc</keyword>
<accession>A0A0F9D053</accession>
<dbReference type="InterPro" id="IPR046778">
    <property type="entry name" value="UPF0758_N"/>
</dbReference>
<reference evidence="7" key="1">
    <citation type="journal article" date="2015" name="Nature">
        <title>Complex archaea that bridge the gap between prokaryotes and eukaryotes.</title>
        <authorList>
            <person name="Spang A."/>
            <person name="Saw J.H."/>
            <person name="Jorgensen S.L."/>
            <person name="Zaremba-Niedzwiedzka K."/>
            <person name="Martijn J."/>
            <person name="Lind A.E."/>
            <person name="van Eijk R."/>
            <person name="Schleper C."/>
            <person name="Guy L."/>
            <person name="Ettema T.J."/>
        </authorList>
    </citation>
    <scope>NUCLEOTIDE SEQUENCE</scope>
</reference>
<dbReference type="GO" id="GO:0046872">
    <property type="term" value="F:metal ion binding"/>
    <property type="evidence" value="ECO:0007669"/>
    <property type="project" value="UniProtKB-KW"/>
</dbReference>
<feature type="domain" description="MPN" evidence="6">
    <location>
        <begin position="98"/>
        <end position="225"/>
    </location>
</feature>
<gene>
    <name evidence="7" type="ORF">LCGC14_2548000</name>
</gene>
<comment type="caution">
    <text evidence="7">The sequence shown here is derived from an EMBL/GenBank/DDBJ whole genome shotgun (WGS) entry which is preliminary data.</text>
</comment>
<dbReference type="Pfam" id="PF04002">
    <property type="entry name" value="RadC"/>
    <property type="match status" value="1"/>
</dbReference>
<dbReference type="Pfam" id="PF20582">
    <property type="entry name" value="UPF0758_N"/>
    <property type="match status" value="1"/>
</dbReference>
<dbReference type="InterPro" id="IPR037518">
    <property type="entry name" value="MPN"/>
</dbReference>
<protein>
    <recommendedName>
        <fullName evidence="6">MPN domain-containing protein</fullName>
    </recommendedName>
</protein>
<evidence type="ECO:0000256" key="3">
    <source>
        <dbReference type="ARBA" id="ARBA00022801"/>
    </source>
</evidence>
<keyword evidence="3" id="KW-0378">Hydrolase</keyword>
<dbReference type="GO" id="GO:0006508">
    <property type="term" value="P:proteolysis"/>
    <property type="evidence" value="ECO:0007669"/>
    <property type="project" value="UniProtKB-KW"/>
</dbReference>
<dbReference type="InterPro" id="IPR025657">
    <property type="entry name" value="RadC_JAB"/>
</dbReference>
<keyword evidence="1" id="KW-0645">Protease</keyword>
<dbReference type="InterPro" id="IPR001405">
    <property type="entry name" value="UPF0758"/>
</dbReference>
<dbReference type="GO" id="GO:0008237">
    <property type="term" value="F:metallopeptidase activity"/>
    <property type="evidence" value="ECO:0007669"/>
    <property type="project" value="UniProtKB-KW"/>
</dbReference>
<dbReference type="AlphaFoldDB" id="A0A0F9D053"/>
<sequence>MDKNTETALTDRPREKLRKYGPSYLTNEELMAVMLGSGIRGNDVFCISKKVLGYLEENITVIGENFVSFFHGLLKIKGLGYAKASLIAASCELQTRLTGDKKRVIKNAVDILPYISYLTTKRQEYFVCINLNGGNRVMSNRVVTIGLIDQALVHPREVFSDAVKEKAAKVVVAHNHPAGNSAPSTEDVDITNNLVKASGILGITFLDHIIITDEGYFSFREDGLL</sequence>
<dbReference type="NCBIfam" id="NF000642">
    <property type="entry name" value="PRK00024.1"/>
    <property type="match status" value="1"/>
</dbReference>
<proteinExistence type="predicted"/>
<evidence type="ECO:0000256" key="4">
    <source>
        <dbReference type="ARBA" id="ARBA00022833"/>
    </source>
</evidence>
<dbReference type="EMBL" id="LAZR01041744">
    <property type="protein sequence ID" value="KKL11221.1"/>
    <property type="molecule type" value="Genomic_DNA"/>
</dbReference>
<dbReference type="Gene3D" id="3.40.140.10">
    <property type="entry name" value="Cytidine Deaminase, domain 2"/>
    <property type="match status" value="1"/>
</dbReference>
<evidence type="ECO:0000256" key="5">
    <source>
        <dbReference type="ARBA" id="ARBA00023049"/>
    </source>
</evidence>
<dbReference type="PANTHER" id="PTHR30471:SF3">
    <property type="entry name" value="UPF0758 PROTEIN YEES-RELATED"/>
    <property type="match status" value="1"/>
</dbReference>
<dbReference type="PANTHER" id="PTHR30471">
    <property type="entry name" value="DNA REPAIR PROTEIN RADC"/>
    <property type="match status" value="1"/>
</dbReference>
<dbReference type="PROSITE" id="PS50249">
    <property type="entry name" value="MPN"/>
    <property type="match status" value="1"/>
</dbReference>
<dbReference type="CDD" id="cd08071">
    <property type="entry name" value="MPN_DUF2466"/>
    <property type="match status" value="1"/>
</dbReference>
<dbReference type="NCBIfam" id="TIGR00608">
    <property type="entry name" value="radc"/>
    <property type="match status" value="1"/>
</dbReference>
<keyword evidence="5" id="KW-0482">Metalloprotease</keyword>
<evidence type="ECO:0000313" key="7">
    <source>
        <dbReference type="EMBL" id="KKL11221.1"/>
    </source>
</evidence>
<name>A0A0F9D053_9ZZZZ</name>
<keyword evidence="2" id="KW-0479">Metal-binding</keyword>
<organism evidence="7">
    <name type="scientific">marine sediment metagenome</name>
    <dbReference type="NCBI Taxonomy" id="412755"/>
    <lineage>
        <taxon>unclassified sequences</taxon>
        <taxon>metagenomes</taxon>
        <taxon>ecological metagenomes</taxon>
    </lineage>
</organism>